<protein>
    <submittedName>
        <fullName evidence="1">Uncharacterized protein</fullName>
    </submittedName>
</protein>
<dbReference type="Proteomes" id="UP001177021">
    <property type="component" value="Unassembled WGS sequence"/>
</dbReference>
<sequence length="249" mass="28551">MAKNNRHNNDPTGLNLPPVAADQIGQGLPYAPINFPEQGDVWGWKTGKRLQPNGCFQDRYLYLPERLSSGSDSKDQHTFRSKLSVERYIRSTFPDANVDAFFASFTWRIPAVAEGLPYHGTGPTKVTMTGSTSQVILREEYHSQILNLEAEIDDILEGLRKSQELEYKVAEERLHAQKIYIQNLYEQLQCVVTELECPDLTHSGPLFRAIREKKEQINQEKEKFNEMKMVASGFGRISRDILKEHFAYE</sequence>
<keyword evidence="2" id="KW-1185">Reference proteome</keyword>
<gene>
    <name evidence="1" type="ORF">MILVUS5_LOCUS18663</name>
</gene>
<evidence type="ECO:0000313" key="2">
    <source>
        <dbReference type="Proteomes" id="UP001177021"/>
    </source>
</evidence>
<name>A0ACB0K596_TRIPR</name>
<dbReference type="EMBL" id="CASHSV030000109">
    <property type="protein sequence ID" value="CAJ2650950.1"/>
    <property type="molecule type" value="Genomic_DNA"/>
</dbReference>
<proteinExistence type="predicted"/>
<reference evidence="1" key="1">
    <citation type="submission" date="2023-10" db="EMBL/GenBank/DDBJ databases">
        <authorList>
            <person name="Rodriguez Cubillos JULIANA M."/>
            <person name="De Vega J."/>
        </authorList>
    </citation>
    <scope>NUCLEOTIDE SEQUENCE</scope>
</reference>
<organism evidence="1 2">
    <name type="scientific">Trifolium pratense</name>
    <name type="common">Red clover</name>
    <dbReference type="NCBI Taxonomy" id="57577"/>
    <lineage>
        <taxon>Eukaryota</taxon>
        <taxon>Viridiplantae</taxon>
        <taxon>Streptophyta</taxon>
        <taxon>Embryophyta</taxon>
        <taxon>Tracheophyta</taxon>
        <taxon>Spermatophyta</taxon>
        <taxon>Magnoliopsida</taxon>
        <taxon>eudicotyledons</taxon>
        <taxon>Gunneridae</taxon>
        <taxon>Pentapetalae</taxon>
        <taxon>rosids</taxon>
        <taxon>fabids</taxon>
        <taxon>Fabales</taxon>
        <taxon>Fabaceae</taxon>
        <taxon>Papilionoideae</taxon>
        <taxon>50 kb inversion clade</taxon>
        <taxon>NPAAA clade</taxon>
        <taxon>Hologalegina</taxon>
        <taxon>IRL clade</taxon>
        <taxon>Trifolieae</taxon>
        <taxon>Trifolium</taxon>
    </lineage>
</organism>
<comment type="caution">
    <text evidence="1">The sequence shown here is derived from an EMBL/GenBank/DDBJ whole genome shotgun (WGS) entry which is preliminary data.</text>
</comment>
<accession>A0ACB0K596</accession>
<evidence type="ECO:0000313" key="1">
    <source>
        <dbReference type="EMBL" id="CAJ2650950.1"/>
    </source>
</evidence>